<reference evidence="3" key="1">
    <citation type="journal article" date="2011" name="Science">
        <title>The plant cell wall-decomposing machinery underlies the functional diversity of forest fungi.</title>
        <authorList>
            <person name="Eastwood D.C."/>
            <person name="Floudas D."/>
            <person name="Binder M."/>
            <person name="Majcherczyk A."/>
            <person name="Schneider P."/>
            <person name="Aerts A."/>
            <person name="Asiegbu F.O."/>
            <person name="Baker S.E."/>
            <person name="Barry K."/>
            <person name="Bendiksby M."/>
            <person name="Blumentritt M."/>
            <person name="Coutinho P.M."/>
            <person name="Cullen D."/>
            <person name="de Vries R.P."/>
            <person name="Gathman A."/>
            <person name="Goodell B."/>
            <person name="Henrissat B."/>
            <person name="Ihrmark K."/>
            <person name="Kauserud H."/>
            <person name="Kohler A."/>
            <person name="LaButti K."/>
            <person name="Lapidus A."/>
            <person name="Lavin J.L."/>
            <person name="Lee Y.-H."/>
            <person name="Lindquist E."/>
            <person name="Lilly W."/>
            <person name="Lucas S."/>
            <person name="Morin E."/>
            <person name="Murat C."/>
            <person name="Oguiza J.A."/>
            <person name="Park J."/>
            <person name="Pisabarro A.G."/>
            <person name="Riley R."/>
            <person name="Rosling A."/>
            <person name="Salamov A."/>
            <person name="Schmidt O."/>
            <person name="Schmutz J."/>
            <person name="Skrede I."/>
            <person name="Stenlid J."/>
            <person name="Wiebenga A."/>
            <person name="Xie X."/>
            <person name="Kuees U."/>
            <person name="Hibbett D.S."/>
            <person name="Hoffmeister D."/>
            <person name="Hoegberg N."/>
            <person name="Martin F."/>
            <person name="Grigoriev I.V."/>
            <person name="Watkinson S.C."/>
        </authorList>
    </citation>
    <scope>NUCLEOTIDE SEQUENCE [LARGE SCALE GENOMIC DNA]</scope>
    <source>
        <strain evidence="3">strain S7.3</strain>
    </source>
</reference>
<dbReference type="Proteomes" id="UP000008063">
    <property type="component" value="Unassembled WGS sequence"/>
</dbReference>
<feature type="compositionally biased region" description="Basic and acidic residues" evidence="1">
    <location>
        <begin position="1"/>
        <end position="10"/>
    </location>
</feature>
<feature type="region of interest" description="Disordered" evidence="1">
    <location>
        <begin position="157"/>
        <end position="193"/>
    </location>
</feature>
<evidence type="ECO:0000313" key="2">
    <source>
        <dbReference type="EMBL" id="EGN97776.1"/>
    </source>
</evidence>
<feature type="compositionally biased region" description="Polar residues" evidence="1">
    <location>
        <begin position="179"/>
        <end position="193"/>
    </location>
</feature>
<feature type="compositionally biased region" description="Basic and acidic residues" evidence="1">
    <location>
        <begin position="73"/>
        <end position="83"/>
    </location>
</feature>
<dbReference type="AlphaFoldDB" id="F8Q0E7"/>
<feature type="compositionally biased region" description="Polar residues" evidence="1">
    <location>
        <begin position="89"/>
        <end position="99"/>
    </location>
</feature>
<evidence type="ECO:0000256" key="1">
    <source>
        <dbReference type="SAM" id="MobiDB-lite"/>
    </source>
</evidence>
<protein>
    <submittedName>
        <fullName evidence="2">Uncharacterized protein</fullName>
    </submittedName>
</protein>
<accession>F8Q0E7</accession>
<evidence type="ECO:0000313" key="3">
    <source>
        <dbReference type="Proteomes" id="UP000008063"/>
    </source>
</evidence>
<feature type="compositionally biased region" description="Low complexity" evidence="1">
    <location>
        <begin position="118"/>
        <end position="128"/>
    </location>
</feature>
<organism evidence="3">
    <name type="scientific">Serpula lacrymans var. lacrymans (strain S7.3)</name>
    <name type="common">Dry rot fungus</name>
    <dbReference type="NCBI Taxonomy" id="936435"/>
    <lineage>
        <taxon>Eukaryota</taxon>
        <taxon>Fungi</taxon>
        <taxon>Dikarya</taxon>
        <taxon>Basidiomycota</taxon>
        <taxon>Agaricomycotina</taxon>
        <taxon>Agaricomycetes</taxon>
        <taxon>Agaricomycetidae</taxon>
        <taxon>Boletales</taxon>
        <taxon>Coniophorineae</taxon>
        <taxon>Serpulaceae</taxon>
        <taxon>Serpula</taxon>
    </lineage>
</organism>
<proteinExistence type="predicted"/>
<keyword evidence="3" id="KW-1185">Reference proteome</keyword>
<feature type="region of interest" description="Disordered" evidence="1">
    <location>
        <begin position="73"/>
        <end position="141"/>
    </location>
</feature>
<dbReference type="HOGENOM" id="CLU_1409587_0_0_1"/>
<feature type="region of interest" description="Disordered" evidence="1">
    <location>
        <begin position="1"/>
        <end position="20"/>
    </location>
</feature>
<gene>
    <name evidence="2" type="ORF">SERLA73DRAFT_160859</name>
</gene>
<dbReference type="InParanoid" id="F8Q0E7"/>
<dbReference type="EMBL" id="GL945481">
    <property type="protein sequence ID" value="EGN97776.1"/>
    <property type="molecule type" value="Genomic_DNA"/>
</dbReference>
<sequence>MSNLEYRDLPEPSNSTDSAFTREMMDALPRIETPPRKNARLEAYVKQEVEKAIRQTQMHYQSQLDEALEETKKEIRNEKDATRVRAAQSDKTSAVSTAGESLKSAAFTIEPKIPTPDAANSTEENAAETVEERSGTPLKKPRTEVWTPEWVVDRLRDQKEERSIGILSAWTHKKKNERSNPGNDQKKSTGYQK</sequence>
<name>F8Q0E7_SERL3</name>